<comment type="similarity">
    <text evidence="2 14 15">Belongs to the TonB-dependent receptor family.</text>
</comment>
<feature type="domain" description="TonB-dependent receptor plug" evidence="19">
    <location>
        <begin position="71"/>
        <end position="171"/>
    </location>
</feature>
<feature type="signal peptide" evidence="17">
    <location>
        <begin position="1"/>
        <end position="24"/>
    </location>
</feature>
<keyword evidence="6 14" id="KW-0812">Transmembrane</keyword>
<evidence type="ECO:0000256" key="12">
    <source>
        <dbReference type="ARBA" id="ARBA00023170"/>
    </source>
</evidence>
<evidence type="ECO:0000256" key="6">
    <source>
        <dbReference type="ARBA" id="ARBA00022692"/>
    </source>
</evidence>
<evidence type="ECO:0000313" key="21">
    <source>
        <dbReference type="Proteomes" id="UP000254711"/>
    </source>
</evidence>
<keyword evidence="7 17" id="KW-0732">Signal</keyword>
<dbReference type="Pfam" id="PF07715">
    <property type="entry name" value="Plug"/>
    <property type="match status" value="1"/>
</dbReference>
<evidence type="ECO:0000256" key="9">
    <source>
        <dbReference type="ARBA" id="ARBA00023065"/>
    </source>
</evidence>
<dbReference type="Proteomes" id="UP000254711">
    <property type="component" value="Unassembled WGS sequence"/>
</dbReference>
<evidence type="ECO:0000256" key="15">
    <source>
        <dbReference type="RuleBase" id="RU003357"/>
    </source>
</evidence>
<evidence type="ECO:0000256" key="8">
    <source>
        <dbReference type="ARBA" id="ARBA00023004"/>
    </source>
</evidence>
<dbReference type="InterPro" id="IPR012910">
    <property type="entry name" value="Plug_dom"/>
</dbReference>
<evidence type="ECO:0000256" key="11">
    <source>
        <dbReference type="ARBA" id="ARBA00023136"/>
    </source>
</evidence>
<evidence type="ECO:0000256" key="10">
    <source>
        <dbReference type="ARBA" id="ARBA00023077"/>
    </source>
</evidence>
<dbReference type="Gene3D" id="2.170.130.10">
    <property type="entry name" value="TonB-dependent receptor, plug domain"/>
    <property type="match status" value="1"/>
</dbReference>
<dbReference type="PANTHER" id="PTHR32552">
    <property type="entry name" value="FERRICHROME IRON RECEPTOR-RELATED"/>
    <property type="match status" value="1"/>
</dbReference>
<dbReference type="InterPro" id="IPR000531">
    <property type="entry name" value="Beta-barrel_TonB"/>
</dbReference>
<dbReference type="PROSITE" id="PS52016">
    <property type="entry name" value="TONB_DEPENDENT_REC_3"/>
    <property type="match status" value="1"/>
</dbReference>
<keyword evidence="3 14" id="KW-0813">Transport</keyword>
<evidence type="ECO:0000256" key="2">
    <source>
        <dbReference type="ARBA" id="ARBA00009810"/>
    </source>
</evidence>
<evidence type="ECO:0000256" key="5">
    <source>
        <dbReference type="ARBA" id="ARBA00022496"/>
    </source>
</evidence>
<sequence>MSAFICRSTLLAAISLALANPAHAADPADGATPSSSSTTSPSSSTQGDDKKSVDLEAVNVVYSTTKTETPVVEIPQSVSTITPDRMQLYGVQGLDEAVRYMAGAVGGSYGADPRSDWILVRGYDPAKFLDGLALPNGAWTADSRLEPYGLERVEVNKGPSSTMYGQLPPGGMMDMTSKSPSLEAPHEVIATVGSFGQKQLAGDTGGQLDNDGHWLWRVVALARQGDSNIKHSKDDRYYFAPGLTWQPDDDTSFTLLPRYQRALSVGVGGFLPSQGTLYPNPNGQIPRDVNPGEPGYDHYWKTDESIGYDFFHRFNDVWSFRQDLRLQNEKVDHRSIGSLGLEEDLRTLDRYNYPLVDHANVFAVDNQVDAKFDQGSVQHNVLMGVDYLHSRNDYKSGFGAAPSIDIFDPVYGQPIPPAPFTYHTNSLLEQLGAYAQDQVTIGKWGITAGGRQDWVSNDVQDLIAGTREKQNDNAFSGRLGVNYTTDVGLVPYLAYSHSFKTTVGTTFDGSAYKPTTGDQYEGGLKFQTPDGRTLITGAVYQLTQKNALTVDPNHLFFSLQQGQTRTRGAELEANVAVTDALSMTAAYAYTDAKVTHANDATLGKQVALVPKQQASLSADYSVRGGALAGLGFGGGVRYIGPHYGDANNEFRTGGYVLYDANAHYDVDRWRFQVTAANLFDRTYVSACNSAIWCYYGYPREITVSARYRW</sequence>
<dbReference type="GO" id="GO:0015344">
    <property type="term" value="F:siderophore uptake transmembrane transporter activity"/>
    <property type="evidence" value="ECO:0007669"/>
    <property type="project" value="TreeGrafter"/>
</dbReference>
<dbReference type="FunFam" id="2.40.170.20:FF:000005">
    <property type="entry name" value="TonB-dependent siderophore receptor"/>
    <property type="match status" value="1"/>
</dbReference>
<evidence type="ECO:0000256" key="7">
    <source>
        <dbReference type="ARBA" id="ARBA00022729"/>
    </source>
</evidence>
<comment type="subcellular location">
    <subcellularLocation>
        <location evidence="1 14">Cell outer membrane</location>
        <topology evidence="1 14">Multi-pass membrane protein</topology>
    </subcellularLocation>
</comment>
<feature type="chain" id="PRO_5016760752" evidence="17">
    <location>
        <begin position="25"/>
        <end position="709"/>
    </location>
</feature>
<dbReference type="Pfam" id="PF00593">
    <property type="entry name" value="TonB_dep_Rec_b-barrel"/>
    <property type="match status" value="1"/>
</dbReference>
<evidence type="ECO:0000259" key="19">
    <source>
        <dbReference type="Pfam" id="PF07715"/>
    </source>
</evidence>
<keyword evidence="4 14" id="KW-1134">Transmembrane beta strand</keyword>
<keyword evidence="21" id="KW-1185">Reference proteome</keyword>
<evidence type="ECO:0000256" key="1">
    <source>
        <dbReference type="ARBA" id="ARBA00004571"/>
    </source>
</evidence>
<dbReference type="RefSeq" id="WP_114825255.1">
    <property type="nucleotide sequence ID" value="NZ_QQSY01000002.1"/>
</dbReference>
<dbReference type="InterPro" id="IPR037066">
    <property type="entry name" value="Plug_dom_sf"/>
</dbReference>
<keyword evidence="5" id="KW-0410">Iron transport</keyword>
<dbReference type="SUPFAM" id="SSF56935">
    <property type="entry name" value="Porins"/>
    <property type="match status" value="1"/>
</dbReference>
<dbReference type="CDD" id="cd01347">
    <property type="entry name" value="ligand_gated_channel"/>
    <property type="match status" value="1"/>
</dbReference>
<keyword evidence="11 14" id="KW-0472">Membrane</keyword>
<dbReference type="GO" id="GO:0009279">
    <property type="term" value="C:cell outer membrane"/>
    <property type="evidence" value="ECO:0007669"/>
    <property type="project" value="UniProtKB-SubCell"/>
</dbReference>
<proteinExistence type="inferred from homology"/>
<keyword evidence="12 20" id="KW-0675">Receptor</keyword>
<keyword evidence="9" id="KW-0406">Ion transport</keyword>
<feature type="domain" description="TonB-dependent receptor-like beta-barrel" evidence="18">
    <location>
        <begin position="244"/>
        <end position="678"/>
    </location>
</feature>
<dbReference type="Gene3D" id="2.40.170.20">
    <property type="entry name" value="TonB-dependent receptor, beta-barrel domain"/>
    <property type="match status" value="1"/>
</dbReference>
<dbReference type="AlphaFoldDB" id="A0A370KAX2"/>
<accession>A0A370KAX2</accession>
<evidence type="ECO:0000256" key="17">
    <source>
        <dbReference type="SAM" id="SignalP"/>
    </source>
</evidence>
<dbReference type="InterPro" id="IPR036942">
    <property type="entry name" value="Beta-barrel_TonB_sf"/>
</dbReference>
<feature type="region of interest" description="Disordered" evidence="16">
    <location>
        <begin position="24"/>
        <end position="51"/>
    </location>
</feature>
<comment type="caution">
    <text evidence="20">The sequence shown here is derived from an EMBL/GenBank/DDBJ whole genome shotgun (WGS) entry which is preliminary data.</text>
</comment>
<organism evidence="20 21">
    <name type="scientific">Dyella solisilvae</name>
    <dbReference type="NCBI Taxonomy" id="1920168"/>
    <lineage>
        <taxon>Bacteria</taxon>
        <taxon>Pseudomonadati</taxon>
        <taxon>Pseudomonadota</taxon>
        <taxon>Gammaproteobacteria</taxon>
        <taxon>Lysobacterales</taxon>
        <taxon>Rhodanobacteraceae</taxon>
        <taxon>Dyella</taxon>
    </lineage>
</organism>
<dbReference type="EMBL" id="QQSY01000002">
    <property type="protein sequence ID" value="RDI99170.1"/>
    <property type="molecule type" value="Genomic_DNA"/>
</dbReference>
<evidence type="ECO:0000256" key="4">
    <source>
        <dbReference type="ARBA" id="ARBA00022452"/>
    </source>
</evidence>
<dbReference type="GO" id="GO:0038023">
    <property type="term" value="F:signaling receptor activity"/>
    <property type="evidence" value="ECO:0007669"/>
    <property type="project" value="InterPro"/>
</dbReference>
<name>A0A370KAX2_9GAMM</name>
<feature type="compositionally biased region" description="Low complexity" evidence="16">
    <location>
        <begin position="24"/>
        <end position="45"/>
    </location>
</feature>
<keyword evidence="8" id="KW-0408">Iron</keyword>
<evidence type="ECO:0000256" key="3">
    <source>
        <dbReference type="ARBA" id="ARBA00022448"/>
    </source>
</evidence>
<dbReference type="PANTHER" id="PTHR32552:SF68">
    <property type="entry name" value="FERRICHROME OUTER MEMBRANE TRANSPORTER_PHAGE RECEPTOR"/>
    <property type="match status" value="1"/>
</dbReference>
<dbReference type="GO" id="GO:0015891">
    <property type="term" value="P:siderophore transport"/>
    <property type="evidence" value="ECO:0007669"/>
    <property type="project" value="InterPro"/>
</dbReference>
<dbReference type="OrthoDB" id="127311at2"/>
<dbReference type="NCBIfam" id="TIGR01783">
    <property type="entry name" value="TonB-siderophor"/>
    <property type="match status" value="1"/>
</dbReference>
<keyword evidence="13 14" id="KW-0998">Cell outer membrane</keyword>
<evidence type="ECO:0000313" key="20">
    <source>
        <dbReference type="EMBL" id="RDI99170.1"/>
    </source>
</evidence>
<evidence type="ECO:0000256" key="14">
    <source>
        <dbReference type="PROSITE-ProRule" id="PRU01360"/>
    </source>
</evidence>
<gene>
    <name evidence="20" type="ORF">DVT68_11900</name>
</gene>
<reference evidence="20 21" key="1">
    <citation type="submission" date="2018-07" db="EMBL/GenBank/DDBJ databases">
        <title>Dyella solisilvae sp. nov., isolated from the pine and broad-leaved mixed forest soil.</title>
        <authorList>
            <person name="Gao Z."/>
            <person name="Qiu L."/>
        </authorList>
    </citation>
    <scope>NUCLEOTIDE SEQUENCE [LARGE SCALE GENOMIC DNA]</scope>
    <source>
        <strain evidence="20 21">DHG54</strain>
    </source>
</reference>
<protein>
    <submittedName>
        <fullName evidence="20">TonB-dependent siderophore receptor</fullName>
    </submittedName>
</protein>
<dbReference type="InterPro" id="IPR039426">
    <property type="entry name" value="TonB-dep_rcpt-like"/>
</dbReference>
<evidence type="ECO:0000256" key="16">
    <source>
        <dbReference type="SAM" id="MobiDB-lite"/>
    </source>
</evidence>
<evidence type="ECO:0000259" key="18">
    <source>
        <dbReference type="Pfam" id="PF00593"/>
    </source>
</evidence>
<evidence type="ECO:0000256" key="13">
    <source>
        <dbReference type="ARBA" id="ARBA00023237"/>
    </source>
</evidence>
<keyword evidence="10 15" id="KW-0798">TonB box</keyword>
<dbReference type="InterPro" id="IPR010105">
    <property type="entry name" value="TonB_sidphr_rcpt"/>
</dbReference>